<name>A0A923KPE1_9BURK</name>
<dbReference type="PROSITE" id="PS51257">
    <property type="entry name" value="PROKAR_LIPOPROTEIN"/>
    <property type="match status" value="1"/>
</dbReference>
<organism evidence="2 3">
    <name type="scientific">Undibacterium jejuense</name>
    <dbReference type="NCBI Taxonomy" id="1344949"/>
    <lineage>
        <taxon>Bacteria</taxon>
        <taxon>Pseudomonadati</taxon>
        <taxon>Pseudomonadota</taxon>
        <taxon>Betaproteobacteria</taxon>
        <taxon>Burkholderiales</taxon>
        <taxon>Oxalobacteraceae</taxon>
        <taxon>Undibacterium</taxon>
    </lineage>
</organism>
<evidence type="ECO:0000313" key="3">
    <source>
        <dbReference type="Proteomes" id="UP000634011"/>
    </source>
</evidence>
<dbReference type="Pfam" id="PF03886">
    <property type="entry name" value="ABC_trans_aux"/>
    <property type="match status" value="1"/>
</dbReference>
<dbReference type="EMBL" id="JACOFV010000006">
    <property type="protein sequence ID" value="MBC3862049.1"/>
    <property type="molecule type" value="Genomic_DNA"/>
</dbReference>
<keyword evidence="3" id="KW-1185">Reference proteome</keyword>
<evidence type="ECO:0000259" key="1">
    <source>
        <dbReference type="Pfam" id="PF03886"/>
    </source>
</evidence>
<dbReference type="Gene3D" id="3.40.50.10610">
    <property type="entry name" value="ABC-type transport auxiliary lipoprotein component"/>
    <property type="match status" value="1"/>
</dbReference>
<dbReference type="SUPFAM" id="SSF159594">
    <property type="entry name" value="XCC0632-like"/>
    <property type="match status" value="1"/>
</dbReference>
<gene>
    <name evidence="2" type="ORF">H8K32_08075</name>
</gene>
<comment type="caution">
    <text evidence="2">The sequence shown here is derived from an EMBL/GenBank/DDBJ whole genome shotgun (WGS) entry which is preliminary data.</text>
</comment>
<dbReference type="InterPro" id="IPR005586">
    <property type="entry name" value="ABC_trans_aux"/>
</dbReference>
<sequence>MIKFNQYSLISHQQLLRKLGVAALVTTLVACASPNKDRFYQLAYANQDHTSDDAKYDVILDTVTIPDGINRPQLVVQKSPTESQILDEQRWVAPLDEQIRQTFLSNLQAQLPEAWLALRADTHATLPRYFVHAEIQQLQITPGQDIAIDIVWTISDANKKPLRRQHLRRSMALNDADYGGIAPAISSVLRSISENMAKDILQATQQRLK</sequence>
<dbReference type="AlphaFoldDB" id="A0A923KPE1"/>
<dbReference type="Proteomes" id="UP000634011">
    <property type="component" value="Unassembled WGS sequence"/>
</dbReference>
<proteinExistence type="predicted"/>
<reference evidence="2" key="1">
    <citation type="submission" date="2020-08" db="EMBL/GenBank/DDBJ databases">
        <title>Novel species isolated from subtropical streams in China.</title>
        <authorList>
            <person name="Lu H."/>
        </authorList>
    </citation>
    <scope>NUCLEOTIDE SEQUENCE</scope>
    <source>
        <strain evidence="2">KACC 12607</strain>
    </source>
</reference>
<protein>
    <submittedName>
        <fullName evidence="2">Membrane integrity-associated transporter subunit PqiC</fullName>
    </submittedName>
</protein>
<accession>A0A923KPE1</accession>
<feature type="domain" description="ABC-type transport auxiliary lipoprotein component" evidence="1">
    <location>
        <begin position="40"/>
        <end position="197"/>
    </location>
</feature>
<dbReference type="RefSeq" id="WP_186911969.1">
    <property type="nucleotide sequence ID" value="NZ_JACOFV010000006.1"/>
</dbReference>
<evidence type="ECO:0000313" key="2">
    <source>
        <dbReference type="EMBL" id="MBC3862049.1"/>
    </source>
</evidence>